<reference evidence="2" key="1">
    <citation type="submission" date="2020-02" db="EMBL/GenBank/DDBJ databases">
        <authorList>
            <person name="Meier V. D."/>
        </authorList>
    </citation>
    <scope>NUCLEOTIDE SEQUENCE</scope>
    <source>
        <strain evidence="2">AVDCRST_MAG78</strain>
    </source>
</reference>
<evidence type="ECO:0000259" key="1">
    <source>
        <dbReference type="Pfam" id="PF13375"/>
    </source>
</evidence>
<dbReference type="GO" id="GO:0016020">
    <property type="term" value="C:membrane"/>
    <property type="evidence" value="ECO:0007669"/>
    <property type="project" value="InterPro"/>
</dbReference>
<sequence>MPLDVGIIVNNSETLFNVYNALFLGKPVTTKFLSVYGEDVANLKVYEVPIGASMTEVLSIAGLDVENSGHLSVIDGGPYLNEMGIEELGSEDGYIRQTTNALLLIPKGTKSKDYADVETDPPEEGIVSLVGELPGVRMPLGGRYLEPSEALVSEGDEVEYEQKIGEPVDEGFSIGVWASVGGTVSSIEDDIVAIEGGGPSQQEAEAEAAAEAHR</sequence>
<dbReference type="EMBL" id="CADCVB010000050">
    <property type="protein sequence ID" value="CAA9415086.1"/>
    <property type="molecule type" value="Genomic_DNA"/>
</dbReference>
<gene>
    <name evidence="2" type="ORF">AVDCRST_MAG78-630</name>
</gene>
<dbReference type="SUPFAM" id="SSF142984">
    <property type="entry name" value="Nqo1 middle domain-like"/>
    <property type="match status" value="1"/>
</dbReference>
<dbReference type="PANTHER" id="PTHR43034:SF2">
    <property type="entry name" value="ION-TRANSLOCATING OXIDOREDUCTASE COMPLEX SUBUNIT C"/>
    <property type="match status" value="1"/>
</dbReference>
<dbReference type="SUPFAM" id="SSF142019">
    <property type="entry name" value="Nqo1 FMN-binding domain-like"/>
    <property type="match status" value="1"/>
</dbReference>
<dbReference type="GO" id="GO:0051539">
    <property type="term" value="F:4 iron, 4 sulfur cluster binding"/>
    <property type="evidence" value="ECO:0007669"/>
    <property type="project" value="InterPro"/>
</dbReference>
<accession>A0A6J4PI00</accession>
<evidence type="ECO:0000313" key="2">
    <source>
        <dbReference type="EMBL" id="CAA9415086.1"/>
    </source>
</evidence>
<dbReference type="AlphaFoldDB" id="A0A6J4PI00"/>
<dbReference type="PANTHER" id="PTHR43034">
    <property type="entry name" value="ION-TRANSLOCATING OXIDOREDUCTASE COMPLEX SUBUNIT C"/>
    <property type="match status" value="1"/>
</dbReference>
<feature type="domain" description="RnfC Barrel sandwich hybrid" evidence="1">
    <location>
        <begin position="138"/>
        <end position="193"/>
    </location>
</feature>
<protein>
    <submittedName>
        <fullName evidence="2">Electron transport complex protein rnfC homolog</fullName>
    </submittedName>
</protein>
<dbReference type="InterPro" id="IPR037225">
    <property type="entry name" value="Nuo51_FMN-bd_sf"/>
</dbReference>
<dbReference type="GO" id="GO:0009055">
    <property type="term" value="F:electron transfer activity"/>
    <property type="evidence" value="ECO:0007669"/>
    <property type="project" value="InterPro"/>
</dbReference>
<name>A0A6J4PI00_9ACTN</name>
<proteinExistence type="predicted"/>
<dbReference type="Pfam" id="PF13375">
    <property type="entry name" value="RnfC_N"/>
    <property type="match status" value="1"/>
</dbReference>
<dbReference type="InterPro" id="IPR026902">
    <property type="entry name" value="RnfC_N"/>
</dbReference>
<organism evidence="2">
    <name type="scientific">uncultured Rubrobacteraceae bacterium</name>
    <dbReference type="NCBI Taxonomy" id="349277"/>
    <lineage>
        <taxon>Bacteria</taxon>
        <taxon>Bacillati</taxon>
        <taxon>Actinomycetota</taxon>
        <taxon>Rubrobacteria</taxon>
        <taxon>Rubrobacterales</taxon>
        <taxon>Rubrobacteraceae</taxon>
        <taxon>environmental samples</taxon>
    </lineage>
</organism>
<dbReference type="InterPro" id="IPR010208">
    <property type="entry name" value="Ion_transpt_RnfC/RsxC"/>
</dbReference>